<dbReference type="Proteomes" id="UP000002287">
    <property type="component" value="Chromosome 3"/>
</dbReference>
<organism evidence="1 2">
    <name type="scientific">Burkholderia vietnamiensis (strain G4 / LMG 22486)</name>
    <name type="common">Burkholderia cepacia (strain R1808)</name>
    <dbReference type="NCBI Taxonomy" id="269482"/>
    <lineage>
        <taxon>Bacteria</taxon>
        <taxon>Pseudomonadati</taxon>
        <taxon>Pseudomonadota</taxon>
        <taxon>Betaproteobacteria</taxon>
        <taxon>Burkholderiales</taxon>
        <taxon>Burkholderiaceae</taxon>
        <taxon>Burkholderia</taxon>
        <taxon>Burkholderia cepacia complex</taxon>
    </lineage>
</organism>
<sequence>MSCDHRGVVSRRHVLAGVEHAQRIDAGFGETVAESKGHPLRFPQPRRWRRVRTLQCPIASGALFDYAGRGPPDLIAPALVALKAEQVVLEQAHSAISV</sequence>
<dbReference type="EMBL" id="CP000616">
    <property type="protein sequence ID" value="ABO58983.1"/>
    <property type="molecule type" value="Genomic_DNA"/>
</dbReference>
<reference evidence="2" key="1">
    <citation type="submission" date="2007-03" db="EMBL/GenBank/DDBJ databases">
        <title>Complete sequence of chromosome 3 of Burkholderia vietnamiensis G4.</title>
        <authorList>
            <consortium name="US DOE Joint Genome Institute"/>
            <person name="Copeland A."/>
            <person name="Lucas S."/>
            <person name="Lapidus A."/>
            <person name="Barry K."/>
            <person name="Detter J.C."/>
            <person name="Glavina del Rio T."/>
            <person name="Hammon N."/>
            <person name="Israni S."/>
            <person name="Dalin E."/>
            <person name="Tice H."/>
            <person name="Pitluck S."/>
            <person name="Chain P."/>
            <person name="Malfatti S."/>
            <person name="Shin M."/>
            <person name="Vergez L."/>
            <person name="Schmutz J."/>
            <person name="Larimer F."/>
            <person name="Land M."/>
            <person name="Hauser L."/>
            <person name="Kyrpides N."/>
            <person name="Tiedje J."/>
            <person name="Richardson P."/>
        </authorList>
    </citation>
    <scope>NUCLEOTIDE SEQUENCE [LARGE SCALE GENOMIC DNA]</scope>
    <source>
        <strain evidence="2">G4 / LMG 22486</strain>
    </source>
</reference>
<evidence type="ECO:0000313" key="1">
    <source>
        <dbReference type="EMBL" id="ABO58983.1"/>
    </source>
</evidence>
<evidence type="ECO:0000313" key="2">
    <source>
        <dbReference type="Proteomes" id="UP000002287"/>
    </source>
</evidence>
<dbReference type="KEGG" id="bvi:Bcep1808_6061"/>
<dbReference type="HOGENOM" id="CLU_2328451_0_0_4"/>
<accession>A4JRT0</accession>
<protein>
    <submittedName>
        <fullName evidence="1">Uncharacterized protein</fullName>
    </submittedName>
</protein>
<gene>
    <name evidence="1" type="ordered locus">Bcep1808_6061</name>
</gene>
<name>A4JRT0_BURVG</name>
<dbReference type="AlphaFoldDB" id="A4JRT0"/>
<proteinExistence type="predicted"/>